<evidence type="ECO:0000313" key="2">
    <source>
        <dbReference type="Proteomes" id="UP000005867"/>
    </source>
</evidence>
<evidence type="ECO:0000313" key="1">
    <source>
        <dbReference type="EMBL" id="AET32643.1"/>
    </source>
</evidence>
<dbReference type="OrthoDB" id="27781at2157"/>
<dbReference type="HOGENOM" id="CLU_1227720_0_0_2"/>
<dbReference type="Proteomes" id="UP000005867">
    <property type="component" value="Chromosome"/>
</dbReference>
<dbReference type="BioCyc" id="PSP1104324:GJSN-1183-MONOMER"/>
<dbReference type="GeneID" id="11595466"/>
<sequence>MNNWLVFAIAFAATAAVLLATVAANVYLREPVHKPYWDNPQARQKIITDASSIGVLAARGQQGVVVLGYRDQLNATNRAELLTAIKEVLNAARGYTVYIAPWATDNTTKAYLSLLYDGRLSLEDYLNGVVINSTAVSPRVEQAHALAGAIAQTYGTYQPLGGAPQAQIAPIYVAVFRNDTSYVVYEPFTLGRDRTYTDWLQWVKTAFENLRQGQGKVTP</sequence>
<dbReference type="eggNOG" id="arCOG05603">
    <property type="taxonomic scope" value="Archaea"/>
</dbReference>
<proteinExistence type="predicted"/>
<reference evidence="1 2" key="1">
    <citation type="journal article" date="2012" name="J. Bacteriol.">
        <title>Complete genome sequence of strain 1860, a crenarchaeon of the genus pyrobaculum able to grow with various electron acceptors.</title>
        <authorList>
            <person name="Mardanov A.V."/>
            <person name="Gumerov V.M."/>
            <person name="Slobodkina G.B."/>
            <person name="Beletsky A.V."/>
            <person name="Bonch-Osmolovskaya E.A."/>
            <person name="Ravin N.V."/>
            <person name="Skryabin K.G."/>
        </authorList>
    </citation>
    <scope>NUCLEOTIDE SEQUENCE [LARGE SCALE GENOMIC DNA]</scope>
    <source>
        <strain evidence="1 2">1860</strain>
    </source>
</reference>
<keyword evidence="2" id="KW-1185">Reference proteome</keyword>
<dbReference type="EMBL" id="CP003098">
    <property type="protein sequence ID" value="AET32643.1"/>
    <property type="molecule type" value="Genomic_DNA"/>
</dbReference>
<dbReference type="AlphaFoldDB" id="G7VCV4"/>
<gene>
    <name evidence="1" type="ORF">P186_1212</name>
</gene>
<organism evidence="1 2">
    <name type="scientific">Pyrobaculum ferrireducens</name>
    <dbReference type="NCBI Taxonomy" id="1104324"/>
    <lineage>
        <taxon>Archaea</taxon>
        <taxon>Thermoproteota</taxon>
        <taxon>Thermoprotei</taxon>
        <taxon>Thermoproteales</taxon>
        <taxon>Thermoproteaceae</taxon>
        <taxon>Pyrobaculum</taxon>
    </lineage>
</organism>
<dbReference type="KEGG" id="pyr:P186_1212"/>
<accession>G7VCV4</accession>
<protein>
    <submittedName>
        <fullName evidence="1">Uncharacterized protein</fullName>
    </submittedName>
</protein>
<dbReference type="RefSeq" id="WP_014288471.1">
    <property type="nucleotide sequence ID" value="NC_016645.1"/>
</dbReference>
<name>G7VCV4_9CREN</name>